<keyword evidence="2" id="KW-1185">Reference proteome</keyword>
<dbReference type="eggNOG" id="COG3668">
    <property type="taxonomic scope" value="Bacteria"/>
</dbReference>
<gene>
    <name evidence="1" type="ORF">IMCC3088_42</name>
</gene>
<proteinExistence type="predicted"/>
<comment type="caution">
    <text evidence="1">The sequence shown here is derived from an EMBL/GenBank/DDBJ whole genome shotgun (WGS) entry which is preliminary data.</text>
</comment>
<dbReference type="Proteomes" id="UP000005615">
    <property type="component" value="Unassembled WGS sequence"/>
</dbReference>
<sequence>MALGMREFREIRFKPYRIIHRVIAGHVNVMVIADGRRDMRSLLERRLLWR</sequence>
<dbReference type="STRING" id="2518989.IMCC3088_42"/>
<accession>F3L5B1</accession>
<organism evidence="1 2">
    <name type="scientific">Aequoribacter fuscus</name>
    <dbReference type="NCBI Taxonomy" id="2518989"/>
    <lineage>
        <taxon>Bacteria</taxon>
        <taxon>Pseudomonadati</taxon>
        <taxon>Pseudomonadota</taxon>
        <taxon>Gammaproteobacteria</taxon>
        <taxon>Cellvibrionales</taxon>
        <taxon>Halieaceae</taxon>
        <taxon>Aequoribacter</taxon>
    </lineage>
</organism>
<evidence type="ECO:0000313" key="1">
    <source>
        <dbReference type="EMBL" id="EGG28472.1"/>
    </source>
</evidence>
<reference evidence="1 2" key="1">
    <citation type="journal article" date="2011" name="J. Bacteriol.">
        <title>Genome sequence of strain IMCC3088, a proteorhodopsin-containing marine bacterium belonging to the OM60/NOR5 clade.</title>
        <authorList>
            <person name="Jang Y."/>
            <person name="Oh H.M."/>
            <person name="Kang I."/>
            <person name="Lee K."/>
            <person name="Yang S.J."/>
            <person name="Cho J.C."/>
        </authorList>
    </citation>
    <scope>NUCLEOTIDE SEQUENCE [LARGE SCALE GENOMIC DNA]</scope>
    <source>
        <strain evidence="1 2">IMCC3088</strain>
    </source>
</reference>
<evidence type="ECO:0000313" key="2">
    <source>
        <dbReference type="Proteomes" id="UP000005615"/>
    </source>
</evidence>
<dbReference type="AlphaFoldDB" id="F3L5B1"/>
<protein>
    <submittedName>
        <fullName evidence="1">Plasmid stabilization system</fullName>
    </submittedName>
</protein>
<dbReference type="EMBL" id="AEIG01000103">
    <property type="protein sequence ID" value="EGG28472.1"/>
    <property type="molecule type" value="Genomic_DNA"/>
</dbReference>
<name>F3L5B1_9GAMM</name>